<accession>A0ABZ1YTL8</accession>
<dbReference type="Proteomes" id="UP001432062">
    <property type="component" value="Chromosome"/>
</dbReference>
<dbReference type="SMART" id="SM00346">
    <property type="entry name" value="HTH_ICLR"/>
    <property type="match status" value="1"/>
</dbReference>
<dbReference type="EMBL" id="CP109441">
    <property type="protein sequence ID" value="WUV46453.1"/>
    <property type="molecule type" value="Genomic_DNA"/>
</dbReference>
<organism evidence="6 7">
    <name type="scientific">Nocardia vinacea</name>
    <dbReference type="NCBI Taxonomy" id="96468"/>
    <lineage>
        <taxon>Bacteria</taxon>
        <taxon>Bacillati</taxon>
        <taxon>Actinomycetota</taxon>
        <taxon>Actinomycetes</taxon>
        <taxon>Mycobacteriales</taxon>
        <taxon>Nocardiaceae</taxon>
        <taxon>Nocardia</taxon>
    </lineage>
</organism>
<dbReference type="SUPFAM" id="SSF46785">
    <property type="entry name" value="Winged helix' DNA-binding domain"/>
    <property type="match status" value="1"/>
</dbReference>
<evidence type="ECO:0000259" key="4">
    <source>
        <dbReference type="PROSITE" id="PS51077"/>
    </source>
</evidence>
<dbReference type="PROSITE" id="PS51077">
    <property type="entry name" value="HTH_ICLR"/>
    <property type="match status" value="1"/>
</dbReference>
<feature type="domain" description="HTH iclR-type" evidence="4">
    <location>
        <begin position="11"/>
        <end position="71"/>
    </location>
</feature>
<evidence type="ECO:0000256" key="1">
    <source>
        <dbReference type="ARBA" id="ARBA00023015"/>
    </source>
</evidence>
<name>A0ABZ1YTL8_9NOCA</name>
<dbReference type="Pfam" id="PF01614">
    <property type="entry name" value="IclR_C"/>
    <property type="match status" value="1"/>
</dbReference>
<dbReference type="InterPro" id="IPR050707">
    <property type="entry name" value="HTH_MetabolicPath_Reg"/>
</dbReference>
<sequence length="251" mass="27477">MTEQSGDRQLVAVMLKTMPLLEILVGAVEPVGVTELARKTSMPKSTVFRILTTLVHLDLVARHGRRYTVGPRFESLSYPLATRYRALSDSLLPYMVELYNDVHQKVTLSVLAGDQLFVVNKIHGHDRAHRCCPGVTVPAYCTASGKVLLAYSASRVQVSETALVARTRATLTDLNELHIQLDRVRKEGIAYSRGEFSPGMVSIAVPILDSGGTLVAALGLCGPSGGWHNHRTVETLRRAAHAMSRRRPIGN</sequence>
<keyword evidence="1" id="KW-0805">Transcription regulation</keyword>
<evidence type="ECO:0000313" key="6">
    <source>
        <dbReference type="EMBL" id="WUV46453.1"/>
    </source>
</evidence>
<evidence type="ECO:0000259" key="5">
    <source>
        <dbReference type="PROSITE" id="PS51078"/>
    </source>
</evidence>
<keyword evidence="3" id="KW-0804">Transcription</keyword>
<dbReference type="SUPFAM" id="SSF55781">
    <property type="entry name" value="GAF domain-like"/>
    <property type="match status" value="1"/>
</dbReference>
<dbReference type="InterPro" id="IPR029016">
    <property type="entry name" value="GAF-like_dom_sf"/>
</dbReference>
<evidence type="ECO:0000256" key="3">
    <source>
        <dbReference type="ARBA" id="ARBA00023163"/>
    </source>
</evidence>
<dbReference type="InterPro" id="IPR005471">
    <property type="entry name" value="Tscrpt_reg_IclR_N"/>
</dbReference>
<keyword evidence="2" id="KW-0238">DNA-binding</keyword>
<dbReference type="InterPro" id="IPR036390">
    <property type="entry name" value="WH_DNA-bd_sf"/>
</dbReference>
<feature type="domain" description="IclR-ED" evidence="5">
    <location>
        <begin position="72"/>
        <end position="251"/>
    </location>
</feature>
<dbReference type="Gene3D" id="1.10.10.10">
    <property type="entry name" value="Winged helix-like DNA-binding domain superfamily/Winged helix DNA-binding domain"/>
    <property type="match status" value="1"/>
</dbReference>
<protein>
    <submittedName>
        <fullName evidence="6">IclR family transcriptional regulator</fullName>
    </submittedName>
</protein>
<dbReference type="RefSeq" id="WP_329410178.1">
    <property type="nucleotide sequence ID" value="NZ_CP109441.1"/>
</dbReference>
<dbReference type="PANTHER" id="PTHR30136">
    <property type="entry name" value="HELIX-TURN-HELIX TRANSCRIPTIONAL REGULATOR, ICLR FAMILY"/>
    <property type="match status" value="1"/>
</dbReference>
<evidence type="ECO:0000256" key="2">
    <source>
        <dbReference type="ARBA" id="ARBA00023125"/>
    </source>
</evidence>
<gene>
    <name evidence="6" type="ORF">OG563_46705</name>
</gene>
<evidence type="ECO:0000313" key="7">
    <source>
        <dbReference type="Proteomes" id="UP001432062"/>
    </source>
</evidence>
<dbReference type="InterPro" id="IPR014757">
    <property type="entry name" value="Tscrpt_reg_IclR_C"/>
</dbReference>
<dbReference type="InterPro" id="IPR036388">
    <property type="entry name" value="WH-like_DNA-bd_sf"/>
</dbReference>
<dbReference type="PROSITE" id="PS51078">
    <property type="entry name" value="ICLR_ED"/>
    <property type="match status" value="1"/>
</dbReference>
<keyword evidence="7" id="KW-1185">Reference proteome</keyword>
<dbReference type="PANTHER" id="PTHR30136:SF35">
    <property type="entry name" value="HTH-TYPE TRANSCRIPTIONAL REGULATOR RV1719"/>
    <property type="match status" value="1"/>
</dbReference>
<dbReference type="Gene3D" id="3.30.450.40">
    <property type="match status" value="1"/>
</dbReference>
<proteinExistence type="predicted"/>
<dbReference type="Pfam" id="PF09339">
    <property type="entry name" value="HTH_IclR"/>
    <property type="match status" value="1"/>
</dbReference>
<reference evidence="6" key="1">
    <citation type="submission" date="2022-10" db="EMBL/GenBank/DDBJ databases">
        <title>The complete genomes of actinobacterial strains from the NBC collection.</title>
        <authorList>
            <person name="Joergensen T.S."/>
            <person name="Alvarez Arevalo M."/>
            <person name="Sterndorff E.B."/>
            <person name="Faurdal D."/>
            <person name="Vuksanovic O."/>
            <person name="Mourched A.-S."/>
            <person name="Charusanti P."/>
            <person name="Shaw S."/>
            <person name="Blin K."/>
            <person name="Weber T."/>
        </authorList>
    </citation>
    <scope>NUCLEOTIDE SEQUENCE</scope>
    <source>
        <strain evidence="6">NBC_01482</strain>
    </source>
</reference>